<feature type="non-terminal residue" evidence="1">
    <location>
        <position position="1"/>
    </location>
</feature>
<evidence type="ECO:0000313" key="1">
    <source>
        <dbReference type="EMBL" id="MCE5165969.1"/>
    </source>
</evidence>
<dbReference type="EMBL" id="JACEIK010018167">
    <property type="protein sequence ID" value="MCE5165969.1"/>
    <property type="molecule type" value="Genomic_DNA"/>
</dbReference>
<feature type="non-terminal residue" evidence="1">
    <location>
        <position position="94"/>
    </location>
</feature>
<dbReference type="Proteomes" id="UP000823775">
    <property type="component" value="Unassembled WGS sequence"/>
</dbReference>
<organism evidence="1 2">
    <name type="scientific">Datura stramonium</name>
    <name type="common">Jimsonweed</name>
    <name type="synonym">Common thornapple</name>
    <dbReference type="NCBI Taxonomy" id="4076"/>
    <lineage>
        <taxon>Eukaryota</taxon>
        <taxon>Viridiplantae</taxon>
        <taxon>Streptophyta</taxon>
        <taxon>Embryophyta</taxon>
        <taxon>Tracheophyta</taxon>
        <taxon>Spermatophyta</taxon>
        <taxon>Magnoliopsida</taxon>
        <taxon>eudicotyledons</taxon>
        <taxon>Gunneridae</taxon>
        <taxon>Pentapetalae</taxon>
        <taxon>asterids</taxon>
        <taxon>lamiids</taxon>
        <taxon>Solanales</taxon>
        <taxon>Solanaceae</taxon>
        <taxon>Solanoideae</taxon>
        <taxon>Datureae</taxon>
        <taxon>Datura</taxon>
    </lineage>
</organism>
<proteinExistence type="predicted"/>
<comment type="caution">
    <text evidence="1">The sequence shown here is derived from an EMBL/GenBank/DDBJ whole genome shotgun (WGS) entry which is preliminary data.</text>
</comment>
<protein>
    <submittedName>
        <fullName evidence="1">Uncharacterized protein</fullName>
    </submittedName>
</protein>
<gene>
    <name evidence="1" type="ORF">HAX54_013505</name>
</gene>
<keyword evidence="2" id="KW-1185">Reference proteome</keyword>
<evidence type="ECO:0000313" key="2">
    <source>
        <dbReference type="Proteomes" id="UP000823775"/>
    </source>
</evidence>
<sequence>RGRERGDVTSPEQWWLPRWSVIVVLTESYGGFRRVAGVYGGSPGSGGFCGGVSGERRGRRVCLPEKTRERRKGRGMRRLRLREGKNEVNVRVLG</sequence>
<accession>A0ABS8Y7A0</accession>
<reference evidence="1 2" key="1">
    <citation type="journal article" date="2021" name="BMC Genomics">
        <title>Datura genome reveals duplications of psychoactive alkaloid biosynthetic genes and high mutation rate following tissue culture.</title>
        <authorList>
            <person name="Rajewski A."/>
            <person name="Carter-House D."/>
            <person name="Stajich J."/>
            <person name="Litt A."/>
        </authorList>
    </citation>
    <scope>NUCLEOTIDE SEQUENCE [LARGE SCALE GENOMIC DNA]</scope>
    <source>
        <strain evidence="1">AR-01</strain>
    </source>
</reference>
<name>A0ABS8Y7A0_DATST</name>